<gene>
    <name evidence="5" type="ORF">KUTeg_022634</name>
</gene>
<keyword evidence="1" id="KW-0863">Zinc-finger</keyword>
<reference evidence="5 6" key="1">
    <citation type="submission" date="2022-12" db="EMBL/GenBank/DDBJ databases">
        <title>Chromosome-level genome of Tegillarca granosa.</title>
        <authorList>
            <person name="Kim J."/>
        </authorList>
    </citation>
    <scope>NUCLEOTIDE SEQUENCE [LARGE SCALE GENOMIC DNA]</scope>
    <source>
        <strain evidence="5">Teg-2019</strain>
        <tissue evidence="5">Adductor muscle</tissue>
    </source>
</reference>
<feature type="compositionally biased region" description="Polar residues" evidence="2">
    <location>
        <begin position="417"/>
        <end position="429"/>
    </location>
</feature>
<dbReference type="InterPro" id="IPR013087">
    <property type="entry name" value="Znf_C2H2_type"/>
</dbReference>
<keyword evidence="3" id="KW-1133">Transmembrane helix</keyword>
<keyword evidence="1" id="KW-0862">Zinc</keyword>
<feature type="region of interest" description="Disordered" evidence="2">
    <location>
        <begin position="385"/>
        <end position="581"/>
    </location>
</feature>
<dbReference type="PROSITE" id="PS50157">
    <property type="entry name" value="ZINC_FINGER_C2H2_2"/>
    <property type="match status" value="1"/>
</dbReference>
<keyword evidence="3" id="KW-0812">Transmembrane</keyword>
<keyword evidence="1" id="KW-0479">Metal-binding</keyword>
<feature type="compositionally biased region" description="Pro residues" evidence="2">
    <location>
        <begin position="431"/>
        <end position="447"/>
    </location>
</feature>
<keyword evidence="6" id="KW-1185">Reference proteome</keyword>
<comment type="caution">
    <text evidence="5">The sequence shown here is derived from an EMBL/GenBank/DDBJ whole genome shotgun (WGS) entry which is preliminary data.</text>
</comment>
<sequence length="1368" mass="155937">MKIYPWLILDNHRINPQDLTNHENNSNQRQKNSPSFSELMGIVPVSSSEVDSFVLVIESAPSANMVSSFTYNFWQVEVKVLFGKNRLHPKHIRRLSELLGFLSRMSSLSSTSKCVILYRGSIQEYKTTVYLVSGGLAQLSIICFCHTFLYNIKTVFLQFESNPDDNFIKKVSNIGFGNMSLVLLAGNFWTWLRYLLTLSAILADGQDILQLKTVISSWIQFKKGINFTTRDGCQRQNNCCGTLLQNLLLKKPRHATAVIYDNIGIEDEDEVESYQPLDVVDYEEEGDISMNSDSDEELVAAMEECLQTVNPAVETSSVNNGFQCPVCQVKIFKYRKNLKTHMKVKHDGEFDKCQKCEKKFGYTQKQCTGGEHICDECNKRCTTERGLRQHRESHEKKRKNDNPTNQPKKQLKKTHNRQSSQPPSLSAGPSNPRPPSPVAGPSNPRPPSQVAGPSNPRPPSPVAGPSNPRPPSPVAGPSNPRPPSPVAGPSNPIPPSPVAGPSNPRPPSPVAGPSNPRPPSPVAGPSNPRPPSPVAGPSNPRPPSPVAGPCNPRPPSPVEGPCNPRPPSPVAGPSNPRPPSPVEECGRLYHCRRCSYTCYSRRDLYLHRMREHYQHVPWGDNPAPWVRDDGTIDEMFREVYTANEPLILMEHETGPVQSTYNFPIANDLSVDQLVNFVDEIYEDQQHAFKLNFSFGVILQNRETGEYRYFTSYTNNVVLQSPMFISRRANLRRLYLHLRRLDILSELLATRPDTKWVPVLLTNVQFFIFSTFYPVGNGNLPQYLIEKRSMYSLAIDQQNGKKYEDSLCLFRCLAVHNGYDLLSLETPTKDYYKKWVKLTKPSKQFSGVAIEQFPDFETCYKVNLEVYSLGEDGTCQSIYKSRGRHDSTLYVNLYENHASYIKNFSCYAKKFQCKTCERHFPTSFNLHRHQANCDNKTKYVYPGGFFKSNQTVFKKLEHYDVIVPVEDRSFPWFIKVEQDQTQHLKWTQRHIPVSVSICSNVPGYNEPCCIINSDTDQLVSSMIEYMQQITNKVGDLAKEKWGWILDKLKTEECTGGSDDVSVKMQKSANQRILAEFEKYQTQVPVLGFNSANIPGVARQMIFNTAQEVGVNFAVFDKPSEDLYNTFRTGIIGGPSLVFTRHHKAGETKIRGGKYCQKIVGYDANSLYLWALDQPMPVGPYVRRQNSTGFKPDVRDKYMSAYHWMDFLNQNGAQIQHRLNCGQEKYVGKYPVDGYDVSENTIYQFQGCFFFFPWTQCMYGNSQYKKQEMVEYKRTQNTTNYLKHQGYNVVEIWECDYKELCRQNPQINDLISKSRPESYQKHKYSVTEDQILQGVMDGSFYGALEVDTEVPDQWPSYYQHPTMTPYEYFS</sequence>
<proteinExistence type="predicted"/>
<dbReference type="SMART" id="SM00355">
    <property type="entry name" value="ZnF_C2H2"/>
    <property type="match status" value="4"/>
</dbReference>
<dbReference type="PANTHER" id="PTHR33206">
    <property type="entry name" value="PROTEIN CBG10425"/>
    <property type="match status" value="1"/>
</dbReference>
<feature type="transmembrane region" description="Helical" evidence="3">
    <location>
        <begin position="171"/>
        <end position="192"/>
    </location>
</feature>
<evidence type="ECO:0000313" key="6">
    <source>
        <dbReference type="Proteomes" id="UP001217089"/>
    </source>
</evidence>
<evidence type="ECO:0000256" key="2">
    <source>
        <dbReference type="SAM" id="MobiDB-lite"/>
    </source>
</evidence>
<name>A0ABQ9E343_TEGGR</name>
<feature type="compositionally biased region" description="Pro residues" evidence="2">
    <location>
        <begin position="455"/>
        <end position="581"/>
    </location>
</feature>
<evidence type="ECO:0000256" key="1">
    <source>
        <dbReference type="PROSITE-ProRule" id="PRU00042"/>
    </source>
</evidence>
<feature type="transmembrane region" description="Helical" evidence="3">
    <location>
        <begin position="130"/>
        <end position="150"/>
    </location>
</feature>
<evidence type="ECO:0000259" key="4">
    <source>
        <dbReference type="PROSITE" id="PS50157"/>
    </source>
</evidence>
<dbReference type="Gene3D" id="3.40.960.10">
    <property type="entry name" value="VSR Endonuclease"/>
    <property type="match status" value="1"/>
</dbReference>
<dbReference type="Proteomes" id="UP001217089">
    <property type="component" value="Unassembled WGS sequence"/>
</dbReference>
<feature type="compositionally biased region" description="Basic and acidic residues" evidence="2">
    <location>
        <begin position="385"/>
        <end position="401"/>
    </location>
</feature>
<dbReference type="PANTHER" id="PTHR33206:SF1">
    <property type="entry name" value="DNA-DIRECTED DNA POLYMERASE"/>
    <property type="match status" value="1"/>
</dbReference>
<organism evidence="5 6">
    <name type="scientific">Tegillarca granosa</name>
    <name type="common">Malaysian cockle</name>
    <name type="synonym">Anadara granosa</name>
    <dbReference type="NCBI Taxonomy" id="220873"/>
    <lineage>
        <taxon>Eukaryota</taxon>
        <taxon>Metazoa</taxon>
        <taxon>Spiralia</taxon>
        <taxon>Lophotrochozoa</taxon>
        <taxon>Mollusca</taxon>
        <taxon>Bivalvia</taxon>
        <taxon>Autobranchia</taxon>
        <taxon>Pteriomorphia</taxon>
        <taxon>Arcoida</taxon>
        <taxon>Arcoidea</taxon>
        <taxon>Arcidae</taxon>
        <taxon>Tegillarca</taxon>
    </lineage>
</organism>
<keyword evidence="3" id="KW-0472">Membrane</keyword>
<dbReference type="PROSITE" id="PS00028">
    <property type="entry name" value="ZINC_FINGER_C2H2_1"/>
    <property type="match status" value="2"/>
</dbReference>
<protein>
    <recommendedName>
        <fullName evidence="4">C2H2-type domain-containing protein</fullName>
    </recommendedName>
</protein>
<evidence type="ECO:0000313" key="5">
    <source>
        <dbReference type="EMBL" id="KAJ8298574.1"/>
    </source>
</evidence>
<feature type="domain" description="C2H2-type" evidence="4">
    <location>
        <begin position="372"/>
        <end position="399"/>
    </location>
</feature>
<evidence type="ECO:0000256" key="3">
    <source>
        <dbReference type="SAM" id="Phobius"/>
    </source>
</evidence>
<accession>A0ABQ9E343</accession>
<dbReference type="EMBL" id="JARBDR010000921">
    <property type="protein sequence ID" value="KAJ8298574.1"/>
    <property type="molecule type" value="Genomic_DNA"/>
</dbReference>